<accession>A0A816C2S1</accession>
<reference evidence="2" key="1">
    <citation type="submission" date="2021-02" db="EMBL/GenBank/DDBJ databases">
        <authorList>
            <person name="Nowell W R."/>
        </authorList>
    </citation>
    <scope>NUCLEOTIDE SEQUENCE</scope>
</reference>
<evidence type="ECO:0000313" key="4">
    <source>
        <dbReference type="Proteomes" id="UP000663829"/>
    </source>
</evidence>
<dbReference type="Proteomes" id="UP000663829">
    <property type="component" value="Unassembled WGS sequence"/>
</dbReference>
<gene>
    <name evidence="2" type="ORF">GPM918_LOCUS43448</name>
    <name evidence="3" type="ORF">SRO942_LOCUS44944</name>
</gene>
<evidence type="ECO:0000313" key="3">
    <source>
        <dbReference type="EMBL" id="CAF4503416.1"/>
    </source>
</evidence>
<comment type="caution">
    <text evidence="2">The sequence shown here is derived from an EMBL/GenBank/DDBJ whole genome shotgun (WGS) entry which is preliminary data.</text>
</comment>
<evidence type="ECO:0000256" key="1">
    <source>
        <dbReference type="SAM" id="MobiDB-lite"/>
    </source>
</evidence>
<dbReference type="EMBL" id="CAJOBC010106407">
    <property type="protein sequence ID" value="CAF4503416.1"/>
    <property type="molecule type" value="Genomic_DNA"/>
</dbReference>
<proteinExistence type="predicted"/>
<feature type="compositionally biased region" description="Acidic residues" evidence="1">
    <location>
        <begin position="37"/>
        <end position="56"/>
    </location>
</feature>
<protein>
    <submittedName>
        <fullName evidence="2">Uncharacterized protein</fullName>
    </submittedName>
</protein>
<feature type="region of interest" description="Disordered" evidence="1">
    <location>
        <begin position="22"/>
        <end position="56"/>
    </location>
</feature>
<dbReference type="Proteomes" id="UP000681722">
    <property type="component" value="Unassembled WGS sequence"/>
</dbReference>
<keyword evidence="4" id="KW-1185">Reference proteome</keyword>
<dbReference type="AlphaFoldDB" id="A0A816C2S1"/>
<evidence type="ECO:0000313" key="2">
    <source>
        <dbReference type="EMBL" id="CAF1616395.1"/>
    </source>
</evidence>
<dbReference type="EMBL" id="CAJNOQ010039428">
    <property type="protein sequence ID" value="CAF1616395.1"/>
    <property type="molecule type" value="Genomic_DNA"/>
</dbReference>
<organism evidence="2 4">
    <name type="scientific">Didymodactylos carnosus</name>
    <dbReference type="NCBI Taxonomy" id="1234261"/>
    <lineage>
        <taxon>Eukaryota</taxon>
        <taxon>Metazoa</taxon>
        <taxon>Spiralia</taxon>
        <taxon>Gnathifera</taxon>
        <taxon>Rotifera</taxon>
        <taxon>Eurotatoria</taxon>
        <taxon>Bdelloidea</taxon>
        <taxon>Philodinida</taxon>
        <taxon>Philodinidae</taxon>
        <taxon>Didymodactylos</taxon>
    </lineage>
</organism>
<name>A0A816C2S1_9BILA</name>
<sequence>MQFPDLNIFQKFWKLSDDLAPLQPRSINNENTHQQLQEDEDEEERELATGLDEEEEMDIGDEIVYQQPIVDELPSVSSDDFQPMRRSSFALNHTSTPLLVTAQARVTSPSNSIQQVINSMIETAAAMTTNDYSSFNQRPIEEEEGEQALINSFGYEVDAESWRRRNEIRRREKNEWEDEVQAS</sequence>